<feature type="compositionally biased region" description="Basic and acidic residues" evidence="2">
    <location>
        <begin position="440"/>
        <end position="450"/>
    </location>
</feature>
<feature type="region of interest" description="Disordered" evidence="2">
    <location>
        <begin position="43"/>
        <end position="62"/>
    </location>
</feature>
<dbReference type="AlphaFoldDB" id="A0A553N7Q4"/>
<dbReference type="PANTHER" id="PTHR11733">
    <property type="entry name" value="ZINC METALLOPROTEASE FAMILY M13 NEPRILYSIN-RELATED"/>
    <property type="match status" value="1"/>
</dbReference>
<evidence type="ECO:0000313" key="4">
    <source>
        <dbReference type="EMBL" id="TRY61478.1"/>
    </source>
</evidence>
<dbReference type="GO" id="GO:0016485">
    <property type="term" value="P:protein processing"/>
    <property type="evidence" value="ECO:0007669"/>
    <property type="project" value="TreeGrafter"/>
</dbReference>
<dbReference type="PANTHER" id="PTHR11733:SF167">
    <property type="entry name" value="FI17812P1-RELATED"/>
    <property type="match status" value="1"/>
</dbReference>
<name>A0A553N7Q4_TIGCA</name>
<dbReference type="Proteomes" id="UP000318571">
    <property type="component" value="Chromosome 8"/>
</dbReference>
<feature type="domain" description="Peptidase M13 N-terminal" evidence="3">
    <location>
        <begin position="242"/>
        <end position="377"/>
    </location>
</feature>
<evidence type="ECO:0000313" key="5">
    <source>
        <dbReference type="Proteomes" id="UP000318571"/>
    </source>
</evidence>
<feature type="region of interest" description="Disordered" evidence="2">
    <location>
        <begin position="430"/>
        <end position="450"/>
    </location>
</feature>
<dbReference type="InterPro" id="IPR024079">
    <property type="entry name" value="MetalloPept_cat_dom_sf"/>
</dbReference>
<accession>A0A553N7Q4</accession>
<keyword evidence="5" id="KW-1185">Reference proteome</keyword>
<dbReference type="GO" id="GO:0004222">
    <property type="term" value="F:metalloendopeptidase activity"/>
    <property type="evidence" value="ECO:0007669"/>
    <property type="project" value="InterPro"/>
</dbReference>
<feature type="compositionally biased region" description="Polar residues" evidence="2">
    <location>
        <begin position="546"/>
        <end position="571"/>
    </location>
</feature>
<dbReference type="Gene3D" id="3.40.390.10">
    <property type="entry name" value="Collagenase (Catalytic Domain)"/>
    <property type="match status" value="1"/>
</dbReference>
<feature type="region of interest" description="Disordered" evidence="2">
    <location>
        <begin position="177"/>
        <end position="217"/>
    </location>
</feature>
<comment type="similarity">
    <text evidence="1">Belongs to the peptidase M13 family.</text>
</comment>
<dbReference type="InterPro" id="IPR000718">
    <property type="entry name" value="Peptidase_M13"/>
</dbReference>
<dbReference type="Pfam" id="PF05649">
    <property type="entry name" value="Peptidase_M13_N"/>
    <property type="match status" value="1"/>
</dbReference>
<dbReference type="GO" id="GO:0005886">
    <property type="term" value="C:plasma membrane"/>
    <property type="evidence" value="ECO:0007669"/>
    <property type="project" value="TreeGrafter"/>
</dbReference>
<dbReference type="EMBL" id="VCGU01000459">
    <property type="protein sequence ID" value="TRY61478.1"/>
    <property type="molecule type" value="Genomic_DNA"/>
</dbReference>
<dbReference type="InterPro" id="IPR008753">
    <property type="entry name" value="Peptidase_M13_N"/>
</dbReference>
<gene>
    <name evidence="4" type="ORF">TCAL_12954</name>
</gene>
<proteinExistence type="inferred from homology"/>
<organism evidence="4 5">
    <name type="scientific">Tigriopus californicus</name>
    <name type="common">Marine copepod</name>
    <dbReference type="NCBI Taxonomy" id="6832"/>
    <lineage>
        <taxon>Eukaryota</taxon>
        <taxon>Metazoa</taxon>
        <taxon>Ecdysozoa</taxon>
        <taxon>Arthropoda</taxon>
        <taxon>Crustacea</taxon>
        <taxon>Multicrustacea</taxon>
        <taxon>Hexanauplia</taxon>
        <taxon>Copepoda</taxon>
        <taxon>Harpacticoida</taxon>
        <taxon>Harpacticidae</taxon>
        <taxon>Tigriopus</taxon>
    </lineage>
</organism>
<evidence type="ECO:0000259" key="3">
    <source>
        <dbReference type="Pfam" id="PF05649"/>
    </source>
</evidence>
<reference evidence="4 5" key="1">
    <citation type="journal article" date="2018" name="Nat. Ecol. Evol.">
        <title>Genomic signatures of mitonuclear coevolution across populations of Tigriopus californicus.</title>
        <authorList>
            <person name="Barreto F.S."/>
            <person name="Watson E.T."/>
            <person name="Lima T.G."/>
            <person name="Willett C.S."/>
            <person name="Edmands S."/>
            <person name="Li W."/>
            <person name="Burton R.S."/>
        </authorList>
    </citation>
    <scope>NUCLEOTIDE SEQUENCE [LARGE SCALE GENOMIC DNA]</scope>
    <source>
        <strain evidence="4 5">San Diego</strain>
    </source>
</reference>
<dbReference type="SUPFAM" id="SSF55486">
    <property type="entry name" value="Metalloproteases ('zincins'), catalytic domain"/>
    <property type="match status" value="1"/>
</dbReference>
<feature type="compositionally biased region" description="Basic and acidic residues" evidence="2">
    <location>
        <begin position="177"/>
        <end position="190"/>
    </location>
</feature>
<evidence type="ECO:0000256" key="2">
    <source>
        <dbReference type="SAM" id="MobiDB-lite"/>
    </source>
</evidence>
<comment type="caution">
    <text evidence="4">The sequence shown here is derived from an EMBL/GenBank/DDBJ whole genome shotgun (WGS) entry which is preliminary data.</text>
</comment>
<dbReference type="PROSITE" id="PS51885">
    <property type="entry name" value="NEPRILYSIN"/>
    <property type="match status" value="1"/>
</dbReference>
<evidence type="ECO:0000256" key="1">
    <source>
        <dbReference type="ARBA" id="ARBA00007357"/>
    </source>
</evidence>
<feature type="region of interest" description="Disordered" evidence="2">
    <location>
        <begin position="1"/>
        <end position="37"/>
    </location>
</feature>
<feature type="region of interest" description="Disordered" evidence="2">
    <location>
        <begin position="514"/>
        <end position="590"/>
    </location>
</feature>
<sequence length="712" mass="78975">MTQASNAKHLRKGATVHRTFNSHESPRNARRYPSRSVSIRLEEAASEKDEEEEKQLQQQQQQQQPIISPFHLAIGLFLSVKMTIMWTLVSAAVVLCVVRHIESSSIAGQTSSTSSIRPIKVGEQPQLLSSAQTELDEEILTNEIQQSYAKTTGSPPATHTNFCDSSHYKCSCSALQTEKRDPGQSERTQDERDDDDDDDDDHDDDDEPHPDHQHQSKTLCLSEDCVMAASTILSSLDRSVDPCEDFYQFACGGWIQKSVITNTDRFSAIDKRNQNIIHRLLRQNVSSLRSSESGEDVGDNSSSSAEIKAKKFYQACMVEGGGQDKQNLDNLQQLVAYSGGWNLSNNYNHSVGFDDRVQMLHNNLGLNVFFTWGVIEHGGSHQIAVIAGGWNDALIVEEGDREEYLKLMTMYTMLLAQASEDTVAVNLDYEGGENEPISSEGRENPQLSKDDSAYEYGYEDMSAYPLPAESKVNQSGLSLSPILSSLFQWMVQNESEIEDESTGPDQLEITETNYHDEEEPSASNNGNGSSAARSKKSAPTVAIPCSSGNCAPESNQQIVTSTTEESPSQGPLDNEGKPVDGDEDPFGNTSAAKVVSNDIFDATVETFNPIQADYQADEGQFKRDVLIRRSFGRDPLYLCEKASKELSGSLAFQLLQWQARDIRCSDLDWFLHSYLSSLTRLFSSTSLGFQVPIQADFLDCSSIFFAFTQRSM</sequence>
<feature type="compositionally biased region" description="Acidic residues" evidence="2">
    <location>
        <begin position="191"/>
        <end position="208"/>
    </location>
</feature>
<feature type="compositionally biased region" description="Low complexity" evidence="2">
    <location>
        <begin position="521"/>
        <end position="532"/>
    </location>
</feature>
<protein>
    <recommendedName>
        <fullName evidence="3">Peptidase M13 N-terminal domain-containing protein</fullName>
    </recommendedName>
</protein>